<sequence>MDYSRRGRTNSETVKWDGRSYESSYNRADDKRKIVEVRCLHDGIKRLRQVDPRNPWIILDEGERILRRLNAMDEVTNHPIIELMIKEKLSRWIFLAVYEKKSEDPSWIVDKLRECVNKLQLEKKQQCVWPVT</sequence>
<proteinExistence type="predicted"/>
<name>A0A0M3HS78_ASCLU</name>
<reference evidence="2" key="1">
    <citation type="submission" date="2017-02" db="UniProtKB">
        <authorList>
            <consortium name="WormBaseParasite"/>
        </authorList>
    </citation>
    <scope>IDENTIFICATION</scope>
</reference>
<dbReference type="Proteomes" id="UP000036681">
    <property type="component" value="Unplaced"/>
</dbReference>
<evidence type="ECO:0000313" key="2">
    <source>
        <dbReference type="WBParaSite" id="ALUE_0000528801-mRNA-1"/>
    </source>
</evidence>
<accession>A0A0M3HS78</accession>
<keyword evidence="1" id="KW-1185">Reference proteome</keyword>
<dbReference type="AlphaFoldDB" id="A0A0M3HS78"/>
<protein>
    <submittedName>
        <fullName evidence="2">Transposase</fullName>
    </submittedName>
</protein>
<evidence type="ECO:0000313" key="1">
    <source>
        <dbReference type="Proteomes" id="UP000036681"/>
    </source>
</evidence>
<dbReference type="WBParaSite" id="ALUE_0000528801-mRNA-1">
    <property type="protein sequence ID" value="ALUE_0000528801-mRNA-1"/>
    <property type="gene ID" value="ALUE_0000528801"/>
</dbReference>
<organism evidence="1 2">
    <name type="scientific">Ascaris lumbricoides</name>
    <name type="common">Giant roundworm</name>
    <dbReference type="NCBI Taxonomy" id="6252"/>
    <lineage>
        <taxon>Eukaryota</taxon>
        <taxon>Metazoa</taxon>
        <taxon>Ecdysozoa</taxon>
        <taxon>Nematoda</taxon>
        <taxon>Chromadorea</taxon>
        <taxon>Rhabditida</taxon>
        <taxon>Spirurina</taxon>
        <taxon>Ascaridomorpha</taxon>
        <taxon>Ascaridoidea</taxon>
        <taxon>Ascarididae</taxon>
        <taxon>Ascaris</taxon>
    </lineage>
</organism>